<comment type="caution">
    <text evidence="2">The sequence shown here is derived from an EMBL/GenBank/DDBJ whole genome shotgun (WGS) entry which is preliminary data.</text>
</comment>
<evidence type="ECO:0000313" key="2">
    <source>
        <dbReference type="EMBL" id="GFD15019.1"/>
    </source>
</evidence>
<feature type="compositionally biased region" description="Basic residues" evidence="1">
    <location>
        <begin position="54"/>
        <end position="66"/>
    </location>
</feature>
<feature type="compositionally biased region" description="Polar residues" evidence="1">
    <location>
        <begin position="78"/>
        <end position="89"/>
    </location>
</feature>
<dbReference type="EMBL" id="BKCJ011283587">
    <property type="protein sequence ID" value="GFD15019.1"/>
    <property type="molecule type" value="Genomic_DNA"/>
</dbReference>
<feature type="region of interest" description="Disordered" evidence="1">
    <location>
        <begin position="41"/>
        <end position="89"/>
    </location>
</feature>
<dbReference type="AlphaFoldDB" id="A0A699U162"/>
<sequence>YQGCSYFAQSPELVKSPRHSGLLSQPPIPVSAVKLNFSTTRPNIASHAVSKTKSPLRRSFPRHPYSKPRTSPPRVTAAQPSAVSAAQHN</sequence>
<reference evidence="2" key="1">
    <citation type="journal article" date="2019" name="Sci. Rep.">
        <title>Draft genome of Tanacetum cinerariifolium, the natural source of mosquito coil.</title>
        <authorList>
            <person name="Yamashiro T."/>
            <person name="Shiraishi A."/>
            <person name="Satake H."/>
            <person name="Nakayama K."/>
        </authorList>
    </citation>
    <scope>NUCLEOTIDE SEQUENCE</scope>
</reference>
<protein>
    <submittedName>
        <fullName evidence="2">Uncharacterized protein</fullName>
    </submittedName>
</protein>
<name>A0A699U162_TANCI</name>
<organism evidence="2">
    <name type="scientific">Tanacetum cinerariifolium</name>
    <name type="common">Dalmatian daisy</name>
    <name type="synonym">Chrysanthemum cinerariifolium</name>
    <dbReference type="NCBI Taxonomy" id="118510"/>
    <lineage>
        <taxon>Eukaryota</taxon>
        <taxon>Viridiplantae</taxon>
        <taxon>Streptophyta</taxon>
        <taxon>Embryophyta</taxon>
        <taxon>Tracheophyta</taxon>
        <taxon>Spermatophyta</taxon>
        <taxon>Magnoliopsida</taxon>
        <taxon>eudicotyledons</taxon>
        <taxon>Gunneridae</taxon>
        <taxon>Pentapetalae</taxon>
        <taxon>asterids</taxon>
        <taxon>campanulids</taxon>
        <taxon>Asterales</taxon>
        <taxon>Asteraceae</taxon>
        <taxon>Asteroideae</taxon>
        <taxon>Anthemideae</taxon>
        <taxon>Anthemidinae</taxon>
        <taxon>Tanacetum</taxon>
    </lineage>
</organism>
<evidence type="ECO:0000256" key="1">
    <source>
        <dbReference type="SAM" id="MobiDB-lite"/>
    </source>
</evidence>
<feature type="non-terminal residue" evidence="2">
    <location>
        <position position="1"/>
    </location>
</feature>
<proteinExistence type="predicted"/>
<accession>A0A699U162</accession>
<feature type="compositionally biased region" description="Polar residues" evidence="1">
    <location>
        <begin position="41"/>
        <end position="53"/>
    </location>
</feature>
<gene>
    <name evidence="2" type="ORF">Tci_886988</name>
</gene>